<comment type="subcellular location">
    <subcellularLocation>
        <location evidence="1">Membrane</location>
        <topology evidence="1">Multi-pass membrane protein</topology>
    </subcellularLocation>
</comment>
<dbReference type="InterPro" id="IPR000620">
    <property type="entry name" value="EamA_dom"/>
</dbReference>
<dbReference type="OrthoDB" id="6119273at2"/>
<proteinExistence type="inferred from homology"/>
<sequence>MGPALCLLSAACFGAMAIFGKLAYDDGVSSGSLLLVRFALAAVLLGVVLLVRPALRRAGSEAAPGRSAVTRRRALATAVGLGAIGYATQAGLFFSALRLMDASLLALVLYTYPVLVTVAAVLLGRDRLTPARGTALVAASAGTLLVLLGAGAVSFHPLGALMAFGAAITYTGYILVADTVVRRLAPVVLSALVMTGAAGTLAVIALSTGGIDLDFGRSGWFWLACIAVVSTVVAMLTFFAGLRRTGPSTAAILSTFEPVVTATLAGLVLGETLTTVQFVGAALVLSSVGALQLRRGTTPTRIRDQDRGHRPAAERAEPATLAS</sequence>
<dbReference type="EMBL" id="LT598496">
    <property type="protein sequence ID" value="SBV25618.1"/>
    <property type="molecule type" value="Genomic_DNA"/>
</dbReference>
<keyword evidence="10" id="KW-1185">Reference proteome</keyword>
<evidence type="ECO:0000256" key="5">
    <source>
        <dbReference type="ARBA" id="ARBA00023136"/>
    </source>
</evidence>
<dbReference type="AlphaFoldDB" id="A0A1C3MZ72"/>
<dbReference type="Proteomes" id="UP000199393">
    <property type="component" value="Chromosome I"/>
</dbReference>
<evidence type="ECO:0000313" key="9">
    <source>
        <dbReference type="EMBL" id="SBV25618.1"/>
    </source>
</evidence>
<dbReference type="SUPFAM" id="SSF103481">
    <property type="entry name" value="Multidrug resistance efflux transporter EmrE"/>
    <property type="match status" value="2"/>
</dbReference>
<evidence type="ECO:0000256" key="3">
    <source>
        <dbReference type="ARBA" id="ARBA00022692"/>
    </source>
</evidence>
<dbReference type="PATRIC" id="fig|307121.4.peg.1127"/>
<dbReference type="GO" id="GO:0016020">
    <property type="term" value="C:membrane"/>
    <property type="evidence" value="ECO:0007669"/>
    <property type="project" value="UniProtKB-SubCell"/>
</dbReference>
<comment type="similarity">
    <text evidence="2">Belongs to the EamA transporter family.</text>
</comment>
<evidence type="ECO:0000256" key="2">
    <source>
        <dbReference type="ARBA" id="ARBA00007362"/>
    </source>
</evidence>
<feature type="transmembrane region" description="Helical" evidence="7">
    <location>
        <begin position="102"/>
        <end position="123"/>
    </location>
</feature>
<feature type="transmembrane region" description="Helical" evidence="7">
    <location>
        <begin position="135"/>
        <end position="153"/>
    </location>
</feature>
<feature type="transmembrane region" description="Helical" evidence="7">
    <location>
        <begin position="275"/>
        <end position="293"/>
    </location>
</feature>
<evidence type="ECO:0000256" key="4">
    <source>
        <dbReference type="ARBA" id="ARBA00022989"/>
    </source>
</evidence>
<protein>
    <submittedName>
        <fullName evidence="9">EamA domain-containing membrane protein RarD</fullName>
    </submittedName>
</protein>
<feature type="transmembrane region" description="Helical" evidence="7">
    <location>
        <begin position="33"/>
        <end position="55"/>
    </location>
</feature>
<reference evidence="10" key="1">
    <citation type="submission" date="2016-06" db="EMBL/GenBank/DDBJ databases">
        <authorList>
            <person name="Varghese N."/>
        </authorList>
    </citation>
    <scope>NUCLEOTIDE SEQUENCE [LARGE SCALE GENOMIC DNA]</scope>
    <source>
        <strain evidence="10">DSM 45344</strain>
    </source>
</reference>
<feature type="transmembrane region" description="Helical" evidence="7">
    <location>
        <begin position="159"/>
        <end position="177"/>
    </location>
</feature>
<dbReference type="Pfam" id="PF00892">
    <property type="entry name" value="EamA"/>
    <property type="match status" value="2"/>
</dbReference>
<evidence type="ECO:0000313" key="10">
    <source>
        <dbReference type="Proteomes" id="UP000199393"/>
    </source>
</evidence>
<accession>A0A1C3MZ72</accession>
<name>A0A1C3MZ72_9ACTN</name>
<organism evidence="9 10">
    <name type="scientific">Micromonospora krabiensis</name>
    <dbReference type="NCBI Taxonomy" id="307121"/>
    <lineage>
        <taxon>Bacteria</taxon>
        <taxon>Bacillati</taxon>
        <taxon>Actinomycetota</taxon>
        <taxon>Actinomycetes</taxon>
        <taxon>Micromonosporales</taxon>
        <taxon>Micromonosporaceae</taxon>
        <taxon>Micromonospora</taxon>
    </lineage>
</organism>
<feature type="compositionally biased region" description="Basic and acidic residues" evidence="6">
    <location>
        <begin position="301"/>
        <end position="317"/>
    </location>
</feature>
<evidence type="ECO:0000256" key="6">
    <source>
        <dbReference type="SAM" id="MobiDB-lite"/>
    </source>
</evidence>
<dbReference type="STRING" id="307121.GA0070620_1095"/>
<feature type="domain" description="EamA" evidence="8">
    <location>
        <begin position="158"/>
        <end position="288"/>
    </location>
</feature>
<feature type="region of interest" description="Disordered" evidence="6">
    <location>
        <begin position="299"/>
        <end position="323"/>
    </location>
</feature>
<dbReference type="InterPro" id="IPR037185">
    <property type="entry name" value="EmrE-like"/>
</dbReference>
<feature type="transmembrane region" description="Helical" evidence="7">
    <location>
        <begin position="219"/>
        <end position="242"/>
    </location>
</feature>
<keyword evidence="4 7" id="KW-1133">Transmembrane helix</keyword>
<dbReference type="PANTHER" id="PTHR32322:SF2">
    <property type="entry name" value="EAMA DOMAIN-CONTAINING PROTEIN"/>
    <property type="match status" value="1"/>
</dbReference>
<feature type="transmembrane region" description="Helical" evidence="7">
    <location>
        <begin position="184"/>
        <end position="207"/>
    </location>
</feature>
<feature type="transmembrane region" description="Helical" evidence="7">
    <location>
        <begin position="75"/>
        <end position="96"/>
    </location>
</feature>
<keyword evidence="5 7" id="KW-0472">Membrane</keyword>
<evidence type="ECO:0000259" key="8">
    <source>
        <dbReference type="Pfam" id="PF00892"/>
    </source>
</evidence>
<evidence type="ECO:0000256" key="7">
    <source>
        <dbReference type="SAM" id="Phobius"/>
    </source>
</evidence>
<keyword evidence="3 7" id="KW-0812">Transmembrane</keyword>
<feature type="domain" description="EamA" evidence="8">
    <location>
        <begin position="2"/>
        <end position="147"/>
    </location>
</feature>
<dbReference type="PANTHER" id="PTHR32322">
    <property type="entry name" value="INNER MEMBRANE TRANSPORTER"/>
    <property type="match status" value="1"/>
</dbReference>
<gene>
    <name evidence="9" type="ORF">GA0070620_1095</name>
</gene>
<evidence type="ECO:0000256" key="1">
    <source>
        <dbReference type="ARBA" id="ARBA00004141"/>
    </source>
</evidence>
<dbReference type="InterPro" id="IPR050638">
    <property type="entry name" value="AA-Vitamin_Transporters"/>
</dbReference>
<dbReference type="RefSeq" id="WP_091588850.1">
    <property type="nucleotide sequence ID" value="NZ_JBHRWG010000003.1"/>
</dbReference>
<feature type="transmembrane region" description="Helical" evidence="7">
    <location>
        <begin position="249"/>
        <end position="269"/>
    </location>
</feature>